<keyword evidence="1" id="KW-0472">Membrane</keyword>
<dbReference type="AlphaFoldDB" id="A0A2U1NT10"/>
<comment type="caution">
    <text evidence="2">The sequence shown here is derived from an EMBL/GenBank/DDBJ whole genome shotgun (WGS) entry which is preliminary data.</text>
</comment>
<keyword evidence="1" id="KW-0812">Transmembrane</keyword>
<keyword evidence="3" id="KW-1185">Reference proteome</keyword>
<dbReference type="EMBL" id="PKPP01002243">
    <property type="protein sequence ID" value="PWA76624.1"/>
    <property type="molecule type" value="Genomic_DNA"/>
</dbReference>
<dbReference type="OrthoDB" id="428525at2759"/>
<proteinExistence type="predicted"/>
<gene>
    <name evidence="2" type="ORF">CTI12_AA232800</name>
</gene>
<dbReference type="SUPFAM" id="SSF81340">
    <property type="entry name" value="Clc chloride channel"/>
    <property type="match status" value="1"/>
</dbReference>
<accession>A0A2U1NT10</accession>
<evidence type="ECO:0000313" key="2">
    <source>
        <dbReference type="EMBL" id="PWA76624.1"/>
    </source>
</evidence>
<keyword evidence="1" id="KW-1133">Transmembrane helix</keyword>
<organism evidence="2 3">
    <name type="scientific">Artemisia annua</name>
    <name type="common">Sweet wormwood</name>
    <dbReference type="NCBI Taxonomy" id="35608"/>
    <lineage>
        <taxon>Eukaryota</taxon>
        <taxon>Viridiplantae</taxon>
        <taxon>Streptophyta</taxon>
        <taxon>Embryophyta</taxon>
        <taxon>Tracheophyta</taxon>
        <taxon>Spermatophyta</taxon>
        <taxon>Magnoliopsida</taxon>
        <taxon>eudicotyledons</taxon>
        <taxon>Gunneridae</taxon>
        <taxon>Pentapetalae</taxon>
        <taxon>asterids</taxon>
        <taxon>campanulids</taxon>
        <taxon>Asterales</taxon>
        <taxon>Asteraceae</taxon>
        <taxon>Asteroideae</taxon>
        <taxon>Anthemideae</taxon>
        <taxon>Artemisiinae</taxon>
        <taxon>Artemisia</taxon>
    </lineage>
</organism>
<evidence type="ECO:0000256" key="1">
    <source>
        <dbReference type="SAM" id="Phobius"/>
    </source>
</evidence>
<sequence length="226" mass="25299">MNVSVAFRSSYFCCSCDCRVAKIADKCLYHVVDLIPVTVIGIIGGVLGSLYNYALHKVLRLYNLINDLYGCWFLASCMPCDPSMVNAECPTIGIMGYFKKFTNLESYQAGRRNHILSATPNGRLPYETDWPNIIVGTHPQLGDDSSPAILMKVGPLNNWARLGNRDGPSYIPRSGMSQGSTFYIDMSSRWSHQMLAMLHVLCYLDPYGQSCGCLVPHRHKFICRLL</sequence>
<protein>
    <submittedName>
        <fullName evidence="2">Chloride channel ClC-plant</fullName>
    </submittedName>
</protein>
<dbReference type="Proteomes" id="UP000245207">
    <property type="component" value="Unassembled WGS sequence"/>
</dbReference>
<feature type="transmembrane region" description="Helical" evidence="1">
    <location>
        <begin position="34"/>
        <end position="54"/>
    </location>
</feature>
<reference evidence="2 3" key="1">
    <citation type="journal article" date="2018" name="Mol. Plant">
        <title>The genome of Artemisia annua provides insight into the evolution of Asteraceae family and artemisinin biosynthesis.</title>
        <authorList>
            <person name="Shen Q."/>
            <person name="Zhang L."/>
            <person name="Liao Z."/>
            <person name="Wang S."/>
            <person name="Yan T."/>
            <person name="Shi P."/>
            <person name="Liu M."/>
            <person name="Fu X."/>
            <person name="Pan Q."/>
            <person name="Wang Y."/>
            <person name="Lv Z."/>
            <person name="Lu X."/>
            <person name="Zhang F."/>
            <person name="Jiang W."/>
            <person name="Ma Y."/>
            <person name="Chen M."/>
            <person name="Hao X."/>
            <person name="Li L."/>
            <person name="Tang Y."/>
            <person name="Lv G."/>
            <person name="Zhou Y."/>
            <person name="Sun X."/>
            <person name="Brodelius P.E."/>
            <person name="Rose J.K.C."/>
            <person name="Tang K."/>
        </authorList>
    </citation>
    <scope>NUCLEOTIDE SEQUENCE [LARGE SCALE GENOMIC DNA]</scope>
    <source>
        <strain evidence="3">cv. Huhao1</strain>
        <tissue evidence="2">Leaf</tissue>
    </source>
</reference>
<dbReference type="InterPro" id="IPR014743">
    <property type="entry name" value="Cl-channel_core"/>
</dbReference>
<name>A0A2U1NT10_ARTAN</name>
<dbReference type="STRING" id="35608.A0A2U1NT10"/>
<evidence type="ECO:0000313" key="3">
    <source>
        <dbReference type="Proteomes" id="UP000245207"/>
    </source>
</evidence>